<feature type="transmembrane region" description="Helical" evidence="1">
    <location>
        <begin position="79"/>
        <end position="99"/>
    </location>
</feature>
<keyword evidence="1" id="KW-0472">Membrane</keyword>
<name>S8E9Q8_FOMSC</name>
<dbReference type="GO" id="GO:0032153">
    <property type="term" value="C:cell division site"/>
    <property type="evidence" value="ECO:0007669"/>
    <property type="project" value="TreeGrafter"/>
</dbReference>
<dbReference type="PANTHER" id="PTHR28013:SF4">
    <property type="entry name" value="MARVEL DOMAIN-CONTAINING PROTEIN"/>
    <property type="match status" value="1"/>
</dbReference>
<keyword evidence="3" id="KW-1185">Reference proteome</keyword>
<proteinExistence type="predicted"/>
<dbReference type="PANTHER" id="PTHR28013">
    <property type="entry name" value="PROTEIN DCV1-RELATED"/>
    <property type="match status" value="1"/>
</dbReference>
<feature type="transmembrane region" description="Helical" evidence="1">
    <location>
        <begin position="153"/>
        <end position="176"/>
    </location>
</feature>
<evidence type="ECO:0000256" key="1">
    <source>
        <dbReference type="SAM" id="Phobius"/>
    </source>
</evidence>
<keyword evidence="1" id="KW-0812">Transmembrane</keyword>
<sequence>MAYNHYFLLFAATFAAFVLLILVTLSTPLIRPICFVDVVLLSGSAKFGVLGYCEKICSSIGFGYRFGTQITTTTTTSLVLFPAAAGVSVLLMLALFPLFCGPRAQVPHLVLSSLALAASACSIAAFIVGVYLAAAATAGFKSTGQKTSLGPAIWMSLVAAVINTLVAVNVALGTCFGTRLKRSLSYTL</sequence>
<evidence type="ECO:0000313" key="3">
    <source>
        <dbReference type="Proteomes" id="UP000015241"/>
    </source>
</evidence>
<dbReference type="AlphaFoldDB" id="S8E9Q8"/>
<protein>
    <recommendedName>
        <fullName evidence="4">Pali-domain-containing protein</fullName>
    </recommendedName>
</protein>
<dbReference type="InterPro" id="IPR051380">
    <property type="entry name" value="pH-response_reg_palI/RIM9"/>
</dbReference>
<dbReference type="InParanoid" id="S8E9Q8"/>
<accession>S8E9Q8</accession>
<dbReference type="GO" id="GO:0035838">
    <property type="term" value="C:growing cell tip"/>
    <property type="evidence" value="ECO:0007669"/>
    <property type="project" value="TreeGrafter"/>
</dbReference>
<feature type="transmembrane region" description="Helical" evidence="1">
    <location>
        <begin position="111"/>
        <end position="133"/>
    </location>
</feature>
<dbReference type="OrthoDB" id="2589196at2759"/>
<keyword evidence="1" id="KW-1133">Transmembrane helix</keyword>
<evidence type="ECO:0008006" key="4">
    <source>
        <dbReference type="Google" id="ProtNLM"/>
    </source>
</evidence>
<dbReference type="EMBL" id="KE504140">
    <property type="protein sequence ID" value="EPT01692.1"/>
    <property type="molecule type" value="Genomic_DNA"/>
</dbReference>
<dbReference type="GO" id="GO:0005886">
    <property type="term" value="C:plasma membrane"/>
    <property type="evidence" value="ECO:0007669"/>
    <property type="project" value="TreeGrafter"/>
</dbReference>
<dbReference type="Proteomes" id="UP000015241">
    <property type="component" value="Unassembled WGS sequence"/>
</dbReference>
<reference evidence="2 3" key="1">
    <citation type="journal article" date="2012" name="Science">
        <title>The Paleozoic origin of enzymatic lignin decomposition reconstructed from 31 fungal genomes.</title>
        <authorList>
            <person name="Floudas D."/>
            <person name="Binder M."/>
            <person name="Riley R."/>
            <person name="Barry K."/>
            <person name="Blanchette R.A."/>
            <person name="Henrissat B."/>
            <person name="Martinez A.T."/>
            <person name="Otillar R."/>
            <person name="Spatafora J.W."/>
            <person name="Yadav J.S."/>
            <person name="Aerts A."/>
            <person name="Benoit I."/>
            <person name="Boyd A."/>
            <person name="Carlson A."/>
            <person name="Copeland A."/>
            <person name="Coutinho P.M."/>
            <person name="de Vries R.P."/>
            <person name="Ferreira P."/>
            <person name="Findley K."/>
            <person name="Foster B."/>
            <person name="Gaskell J."/>
            <person name="Glotzer D."/>
            <person name="Gorecki P."/>
            <person name="Heitman J."/>
            <person name="Hesse C."/>
            <person name="Hori C."/>
            <person name="Igarashi K."/>
            <person name="Jurgens J.A."/>
            <person name="Kallen N."/>
            <person name="Kersten P."/>
            <person name="Kohler A."/>
            <person name="Kuees U."/>
            <person name="Kumar T.K.A."/>
            <person name="Kuo A."/>
            <person name="LaButti K."/>
            <person name="Larrondo L.F."/>
            <person name="Lindquist E."/>
            <person name="Ling A."/>
            <person name="Lombard V."/>
            <person name="Lucas S."/>
            <person name="Lundell T."/>
            <person name="Martin R."/>
            <person name="McLaughlin D.J."/>
            <person name="Morgenstern I."/>
            <person name="Morin E."/>
            <person name="Murat C."/>
            <person name="Nagy L.G."/>
            <person name="Nolan M."/>
            <person name="Ohm R.A."/>
            <person name="Patyshakuliyeva A."/>
            <person name="Rokas A."/>
            <person name="Ruiz-Duenas F.J."/>
            <person name="Sabat G."/>
            <person name="Salamov A."/>
            <person name="Samejima M."/>
            <person name="Schmutz J."/>
            <person name="Slot J.C."/>
            <person name="St John F."/>
            <person name="Stenlid J."/>
            <person name="Sun H."/>
            <person name="Sun S."/>
            <person name="Syed K."/>
            <person name="Tsang A."/>
            <person name="Wiebenga A."/>
            <person name="Young D."/>
            <person name="Pisabarro A."/>
            <person name="Eastwood D.C."/>
            <person name="Martin F."/>
            <person name="Cullen D."/>
            <person name="Grigoriev I.V."/>
            <person name="Hibbett D.S."/>
        </authorList>
    </citation>
    <scope>NUCLEOTIDE SEQUENCE</scope>
    <source>
        <strain evidence="3">FP-58527</strain>
    </source>
</reference>
<dbReference type="HOGENOM" id="CLU_111210_0_0_1"/>
<dbReference type="eggNOG" id="ENOG502SCZ3">
    <property type="taxonomic scope" value="Eukaryota"/>
</dbReference>
<organism evidence="2 3">
    <name type="scientific">Fomitopsis schrenkii</name>
    <name type="common">Brown rot fungus</name>
    <dbReference type="NCBI Taxonomy" id="2126942"/>
    <lineage>
        <taxon>Eukaryota</taxon>
        <taxon>Fungi</taxon>
        <taxon>Dikarya</taxon>
        <taxon>Basidiomycota</taxon>
        <taxon>Agaricomycotina</taxon>
        <taxon>Agaricomycetes</taxon>
        <taxon>Polyporales</taxon>
        <taxon>Fomitopsis</taxon>
    </lineage>
</organism>
<evidence type="ECO:0000313" key="2">
    <source>
        <dbReference type="EMBL" id="EPT01692.1"/>
    </source>
</evidence>
<gene>
    <name evidence="2" type="ORF">FOMPIDRAFT_1023164</name>
</gene>